<gene>
    <name evidence="1" type="ORF">QWJ08_21065</name>
</gene>
<comment type="caution">
    <text evidence="1">The sequence shown here is derived from an EMBL/GenBank/DDBJ whole genome shotgun (WGS) entry which is preliminary data.</text>
</comment>
<name>A0ABT7Y716_9VIBR</name>
<reference evidence="1" key="1">
    <citation type="submission" date="2024-05" db="EMBL/GenBank/DDBJ databases">
        <title>Genome Sequences of Four Agar- Degrading Marine Bacteria.</title>
        <authorList>
            <person name="Phillips E.K."/>
            <person name="Shaffer J.C."/>
            <person name="Henson M.W."/>
            <person name="Temperton B."/>
            <person name="Thrash C.J."/>
            <person name="Martin M.O."/>
        </authorList>
    </citation>
    <scope>NUCLEOTIDE SEQUENCE</scope>
    <source>
        <strain evidence="1">EKP203</strain>
    </source>
</reference>
<sequence>MIKDIYLTIKRSSKKVNLCYKVLAVQICVRTTNELGQYSYDYVGYKEAATLIAKGKVNVYASSDTKECLKKVSSSLLGCIPFGRRVALQTSIKKRQEEKGENLNWFEKIAFFMEESPSKWPKSGLKVS</sequence>
<dbReference type="EMBL" id="JAUEOZ010000003">
    <property type="protein sequence ID" value="MDN2483847.1"/>
    <property type="molecule type" value="Genomic_DNA"/>
</dbReference>
<dbReference type="Proteomes" id="UP001169719">
    <property type="component" value="Unassembled WGS sequence"/>
</dbReference>
<evidence type="ECO:0000313" key="1">
    <source>
        <dbReference type="EMBL" id="MDN2483847.1"/>
    </source>
</evidence>
<accession>A0ABT7Y716</accession>
<organism evidence="1 2">
    <name type="scientific">Vibrio agarivorans</name>
    <dbReference type="NCBI Taxonomy" id="153622"/>
    <lineage>
        <taxon>Bacteria</taxon>
        <taxon>Pseudomonadati</taxon>
        <taxon>Pseudomonadota</taxon>
        <taxon>Gammaproteobacteria</taxon>
        <taxon>Vibrionales</taxon>
        <taxon>Vibrionaceae</taxon>
        <taxon>Vibrio</taxon>
    </lineage>
</organism>
<protein>
    <submittedName>
        <fullName evidence="1">Uncharacterized protein</fullName>
    </submittedName>
</protein>
<dbReference type="RefSeq" id="WP_289964005.1">
    <property type="nucleotide sequence ID" value="NZ_JAUEOZ010000003.1"/>
</dbReference>
<proteinExistence type="predicted"/>
<keyword evidence="2" id="KW-1185">Reference proteome</keyword>
<evidence type="ECO:0000313" key="2">
    <source>
        <dbReference type="Proteomes" id="UP001169719"/>
    </source>
</evidence>